<evidence type="ECO:0000313" key="3">
    <source>
        <dbReference type="EMBL" id="GGT98075.1"/>
    </source>
</evidence>
<protein>
    <recommendedName>
        <fullName evidence="1">Glycosyltransferase 2-like domain-containing protein</fullName>
    </recommendedName>
</protein>
<dbReference type="OrthoDB" id="42128at2157"/>
<dbReference type="GO" id="GO:0016758">
    <property type="term" value="F:hexosyltransferase activity"/>
    <property type="evidence" value="ECO:0007669"/>
    <property type="project" value="UniProtKB-ARBA"/>
</dbReference>
<dbReference type="RefSeq" id="WP_158613814.1">
    <property type="nucleotide sequence ID" value="NZ_AP018553.1"/>
</dbReference>
<dbReference type="InterPro" id="IPR029044">
    <property type="entry name" value="Nucleotide-diphossugar_trans"/>
</dbReference>
<dbReference type="EMBL" id="BMQS01000012">
    <property type="protein sequence ID" value="GGT98075.1"/>
    <property type="molecule type" value="Genomic_DNA"/>
</dbReference>
<dbReference type="PANTHER" id="PTHR22916:SF3">
    <property type="entry name" value="UDP-GLCNAC:BETAGAL BETA-1,3-N-ACETYLGLUCOSAMINYLTRANSFERASE-LIKE PROTEIN 1"/>
    <property type="match status" value="1"/>
</dbReference>
<feature type="domain" description="Glycosyltransferase 2-like" evidence="1">
    <location>
        <begin position="4"/>
        <end position="154"/>
    </location>
</feature>
<dbReference type="GeneID" id="38667600"/>
<dbReference type="SUPFAM" id="SSF53448">
    <property type="entry name" value="Nucleotide-diphospho-sugar transferases"/>
    <property type="match status" value="1"/>
</dbReference>
<reference evidence="3" key="1">
    <citation type="journal article" date="2014" name="Int. J. Syst. Evol. Microbiol.">
        <title>Complete genome sequence of Corynebacterium casei LMG S-19264T (=DSM 44701T), isolated from a smear-ripened cheese.</title>
        <authorList>
            <consortium name="US DOE Joint Genome Institute (JGI-PGF)"/>
            <person name="Walter F."/>
            <person name="Albersmeier A."/>
            <person name="Kalinowski J."/>
            <person name="Ruckert C."/>
        </authorList>
    </citation>
    <scope>NUCLEOTIDE SEQUENCE</scope>
    <source>
        <strain evidence="3">JCM 31740</strain>
    </source>
</reference>
<dbReference type="Gene3D" id="3.90.550.10">
    <property type="entry name" value="Spore Coat Polysaccharide Biosynthesis Protein SpsA, Chain A"/>
    <property type="match status" value="1"/>
</dbReference>
<dbReference type="KEGG" id="sacd:HS1genome_2140"/>
<reference evidence="4" key="2">
    <citation type="submission" date="2018-04" db="EMBL/GenBank/DDBJ databases">
        <title>Complete genome sequence of Sulfodiicoccus acidiphilus strain HS-1.</title>
        <authorList>
            <person name="Sakai H.D."/>
            <person name="Kurosawa N."/>
        </authorList>
    </citation>
    <scope>NUCLEOTIDE SEQUENCE [LARGE SCALE GENOMIC DNA]</scope>
    <source>
        <strain evidence="4">HS-1</strain>
    </source>
</reference>
<sequence length="313" mass="35641">MKISVIVTAYKRREYVRYAVQSLKEQSHAPDEVVLVTDEGFSVNDIDVKVIVSKDERAGAFMATGIVHTSGDVICFLDDDDMFSLEKLRTVKEVFGDSNVGFLYNSRVKIDEMGRVIGEDVVESRRFKRKNRDEVCSMFKMKMFFNSSSMCIRREVVQSRLDDLSRITKLVDNYFLYSAIDSSFDVVSDSRPLTYYRVHRSSSRHVGHSKSETLKERGKYFQLASGDVPTTLSREEARMVANCSSEMARLQWHLYLGEVNKRDLSRLAYVLSCCSFSAPSKAKISLGILLGLLAPSIGQEFAYLTTRREVPLF</sequence>
<organism evidence="2 4">
    <name type="scientific">Sulfodiicoccus acidiphilus</name>
    <dbReference type="NCBI Taxonomy" id="1670455"/>
    <lineage>
        <taxon>Archaea</taxon>
        <taxon>Thermoproteota</taxon>
        <taxon>Thermoprotei</taxon>
        <taxon>Sulfolobales</taxon>
        <taxon>Sulfolobaceae</taxon>
        <taxon>Sulfodiicoccus</taxon>
    </lineage>
</organism>
<reference evidence="3" key="4">
    <citation type="submission" date="2020-09" db="EMBL/GenBank/DDBJ databases">
        <authorList>
            <person name="Sun Q."/>
            <person name="Ohkuma M."/>
        </authorList>
    </citation>
    <scope>NUCLEOTIDE SEQUENCE</scope>
    <source>
        <strain evidence="3">JCM 31740</strain>
    </source>
</reference>
<proteinExistence type="predicted"/>
<dbReference type="Proteomes" id="UP000616143">
    <property type="component" value="Unassembled WGS sequence"/>
</dbReference>
<evidence type="ECO:0000313" key="4">
    <source>
        <dbReference type="Proteomes" id="UP000276741"/>
    </source>
</evidence>
<dbReference type="AlphaFoldDB" id="A0A348B6E9"/>
<reference evidence="2" key="3">
    <citation type="journal article" date="2019" name="BMC Res. Notes">
        <title>Complete genome sequence of the Sulfodiicoccus acidiphilus strain HS-1T, the first crenarchaeon that lacks polB3, isolated from an acidic hot spring in Ohwaku-dani, Hakone, Japan.</title>
        <authorList>
            <person name="Sakai H.D."/>
            <person name="Kurosawa N."/>
        </authorList>
    </citation>
    <scope>NUCLEOTIDE SEQUENCE</scope>
    <source>
        <strain evidence="2">HS-1</strain>
    </source>
</reference>
<gene>
    <name evidence="3" type="ORF">GCM10007116_14560</name>
    <name evidence="2" type="ORF">HS1genome_2140</name>
</gene>
<evidence type="ECO:0000259" key="1">
    <source>
        <dbReference type="Pfam" id="PF00535"/>
    </source>
</evidence>
<accession>A0A348B6E9</accession>
<dbReference type="Proteomes" id="UP000276741">
    <property type="component" value="Chromosome"/>
</dbReference>
<dbReference type="PANTHER" id="PTHR22916">
    <property type="entry name" value="GLYCOSYLTRANSFERASE"/>
    <property type="match status" value="1"/>
</dbReference>
<dbReference type="Pfam" id="PF00535">
    <property type="entry name" value="Glycos_transf_2"/>
    <property type="match status" value="1"/>
</dbReference>
<evidence type="ECO:0000313" key="2">
    <source>
        <dbReference type="EMBL" id="BBD73751.1"/>
    </source>
</evidence>
<dbReference type="EMBL" id="AP018553">
    <property type="protein sequence ID" value="BBD73751.1"/>
    <property type="molecule type" value="Genomic_DNA"/>
</dbReference>
<keyword evidence="4" id="KW-1185">Reference proteome</keyword>
<name>A0A348B6E9_9CREN</name>
<dbReference type="CDD" id="cd00761">
    <property type="entry name" value="Glyco_tranf_GTA_type"/>
    <property type="match status" value="1"/>
</dbReference>
<dbReference type="InterPro" id="IPR001173">
    <property type="entry name" value="Glyco_trans_2-like"/>
</dbReference>